<gene>
    <name evidence="6" type="ORF">DXN05_11695</name>
</gene>
<dbReference type="InterPro" id="IPR017767">
    <property type="entry name" value="PC-PLC"/>
</dbReference>
<feature type="domain" description="Bacterial phospholipase C C-terminal" evidence="5">
    <location>
        <begin position="731"/>
        <end position="815"/>
    </location>
</feature>
<evidence type="ECO:0000259" key="5">
    <source>
        <dbReference type="Pfam" id="PF05506"/>
    </source>
</evidence>
<feature type="coiled-coil region" evidence="4">
    <location>
        <begin position="285"/>
        <end position="327"/>
    </location>
</feature>
<dbReference type="Proteomes" id="UP000261284">
    <property type="component" value="Unassembled WGS sequence"/>
</dbReference>
<sequence length="829" mass="92888">MESRRDFIKKAALLSGGAGMAGMLPQSIQKALAINPAQGSTYHDAEHVVLLMQENRSFDHCFGTLRGVRGFNDPRAIVQPNQLPVWLQSNKEGETYAPFRLNIKDSKATWMNSLPHSWENQVDAYNNGKHNRWLDVKKSGNKAYAHMPLTLGYYTREDIPFYYALADAFTVCDQHFCSSLTGTTPNRLYFWTGTIRSAQEDGFRAHVRNEEVDYGVPVHWKTYPERLEENGISWKVYQNEISIDTGFQGEEDAWLSSFTDNPLEWFSQYHIGFAAQYRKHLAASEAALTDEISTLEKDAAAQNNKTLQDKKAKLKEVQAQMQRWHATAYDQLSQLEQNLHSKAFTNNSADPHYRELTTLQYQDGDTARNMQAPKGDVLHQFRQDVQNGQLPAVSWLVAPENFSDHPGAPWYGAWYVSEVLDILTQNPEVWKKTIFILTYDENDGCFDHIPPFTAPHPQDKETGTVADGIDTASEFVTMQQELKHHPRQHCRESPIGLGYRVPMIIASPWSRGGWVNSQVFDHTSCLQFLEDFTARKGKQVKETNISSWRRAVCGDLTSAFRPYNGENITLPSFLEKDTVLENIHKAQFKQVPTGYQLLSAGDIAGGKAAMPKQEPGTRPSCALPYELYANGGTAHASFHVKMEAGTQLFGNRSAGAAFAVYAPGKHRKAGSSNEWETARNWHFAATPGSSVTGTWNMADFENGHYHLRVYGPNGFYREFKGSEKDPAVAIACIYTTAKNKSSLTLQLTNHQQQPVTLHLKHHAYGLAGQNITLAAAGQRTSTILLPLDVSNSANWYDFSITASDNTTYEQRFAGRAETGEATTSDPAMA</sequence>
<evidence type="ECO:0000256" key="2">
    <source>
        <dbReference type="ARBA" id="ARBA00012018"/>
    </source>
</evidence>
<dbReference type="NCBIfam" id="TIGR01409">
    <property type="entry name" value="TAT_signal_seq"/>
    <property type="match status" value="1"/>
</dbReference>
<evidence type="ECO:0000313" key="7">
    <source>
        <dbReference type="Proteomes" id="UP000261284"/>
    </source>
</evidence>
<reference evidence="6 7" key="1">
    <citation type="submission" date="2018-08" db="EMBL/GenBank/DDBJ databases">
        <title>Chitinophagaceae sp. K23C18032701, a novel bacterium isolated from forest soil.</title>
        <authorList>
            <person name="Wang C."/>
        </authorList>
    </citation>
    <scope>NUCLEOTIDE SEQUENCE [LARGE SCALE GENOMIC DNA]</scope>
    <source>
        <strain evidence="6 7">K23C18032701</strain>
    </source>
</reference>
<dbReference type="InterPro" id="IPR019546">
    <property type="entry name" value="TAT_signal_bac_arc"/>
</dbReference>
<comment type="similarity">
    <text evidence="1">Belongs to the bacterial phospholipase C family.</text>
</comment>
<dbReference type="InterPro" id="IPR017850">
    <property type="entry name" value="Alkaline_phosphatase_core_sf"/>
</dbReference>
<evidence type="ECO:0000256" key="1">
    <source>
        <dbReference type="ARBA" id="ARBA00009717"/>
    </source>
</evidence>
<dbReference type="Pfam" id="PF04185">
    <property type="entry name" value="Phosphoesterase"/>
    <property type="match status" value="2"/>
</dbReference>
<dbReference type="PROSITE" id="PS51318">
    <property type="entry name" value="TAT"/>
    <property type="match status" value="1"/>
</dbReference>
<keyword evidence="7" id="KW-1185">Reference proteome</keyword>
<dbReference type="Gene3D" id="3.40.720.10">
    <property type="entry name" value="Alkaline Phosphatase, subunit A"/>
    <property type="match status" value="2"/>
</dbReference>
<keyword evidence="3" id="KW-0378">Hydrolase</keyword>
<name>A0A3E1NK72_9BACT</name>
<accession>A0A3E1NK72</accession>
<dbReference type="NCBIfam" id="TIGR03396">
    <property type="entry name" value="PC_PLC"/>
    <property type="match status" value="1"/>
</dbReference>
<dbReference type="EC" id="3.1.4.3" evidence="2"/>
<dbReference type="OrthoDB" id="980947at2"/>
<dbReference type="GO" id="GO:0034480">
    <property type="term" value="F:phosphatidylcholine phospholipase C activity"/>
    <property type="evidence" value="ECO:0007669"/>
    <property type="project" value="UniProtKB-EC"/>
</dbReference>
<dbReference type="GO" id="GO:0016042">
    <property type="term" value="P:lipid catabolic process"/>
    <property type="evidence" value="ECO:0007669"/>
    <property type="project" value="InterPro"/>
</dbReference>
<protein>
    <recommendedName>
        <fullName evidence="2">phospholipase C</fullName>
        <ecNumber evidence="2">3.1.4.3</ecNumber>
    </recommendedName>
</protein>
<evidence type="ECO:0000256" key="4">
    <source>
        <dbReference type="SAM" id="Coils"/>
    </source>
</evidence>
<dbReference type="PANTHER" id="PTHR31956">
    <property type="entry name" value="NON-SPECIFIC PHOSPHOLIPASE C4-RELATED"/>
    <property type="match status" value="1"/>
</dbReference>
<organism evidence="6 7">
    <name type="scientific">Deminuibacter soli</name>
    <dbReference type="NCBI Taxonomy" id="2291815"/>
    <lineage>
        <taxon>Bacteria</taxon>
        <taxon>Pseudomonadati</taxon>
        <taxon>Bacteroidota</taxon>
        <taxon>Chitinophagia</taxon>
        <taxon>Chitinophagales</taxon>
        <taxon>Chitinophagaceae</taxon>
        <taxon>Deminuibacter</taxon>
    </lineage>
</organism>
<comment type="caution">
    <text evidence="6">The sequence shown here is derived from an EMBL/GenBank/DDBJ whole genome shotgun (WGS) entry which is preliminary data.</text>
</comment>
<dbReference type="AlphaFoldDB" id="A0A3E1NK72"/>
<dbReference type="PANTHER" id="PTHR31956:SF1">
    <property type="entry name" value="NON-SPECIFIC PHOSPHOLIPASE C1"/>
    <property type="match status" value="1"/>
</dbReference>
<dbReference type="Pfam" id="PF05506">
    <property type="entry name" value="PLipase_C_C"/>
    <property type="match status" value="2"/>
</dbReference>
<keyword evidence="4" id="KW-0175">Coiled coil</keyword>
<dbReference type="RefSeq" id="WP_116847424.1">
    <property type="nucleotide sequence ID" value="NZ_QTJU01000003.1"/>
</dbReference>
<dbReference type="InterPro" id="IPR007312">
    <property type="entry name" value="Phosphoesterase"/>
</dbReference>
<evidence type="ECO:0000313" key="6">
    <source>
        <dbReference type="EMBL" id="RFM28178.1"/>
    </source>
</evidence>
<proteinExistence type="inferred from homology"/>
<dbReference type="EMBL" id="QTJU01000003">
    <property type="protein sequence ID" value="RFM28178.1"/>
    <property type="molecule type" value="Genomic_DNA"/>
</dbReference>
<dbReference type="InterPro" id="IPR008475">
    <property type="entry name" value="PLipase_C_C"/>
</dbReference>
<feature type="domain" description="Bacterial phospholipase C C-terminal" evidence="5">
    <location>
        <begin position="619"/>
        <end position="721"/>
    </location>
</feature>
<dbReference type="InterPro" id="IPR006311">
    <property type="entry name" value="TAT_signal"/>
</dbReference>
<evidence type="ECO:0000256" key="3">
    <source>
        <dbReference type="ARBA" id="ARBA00022801"/>
    </source>
</evidence>